<dbReference type="Gene3D" id="1.10.8.430">
    <property type="entry name" value="Helical domain of apoptotic protease-activating factors"/>
    <property type="match status" value="1"/>
</dbReference>
<dbReference type="InterPro" id="IPR002182">
    <property type="entry name" value="NB-ARC"/>
</dbReference>
<evidence type="ECO:0000259" key="3">
    <source>
        <dbReference type="Pfam" id="PF00931"/>
    </source>
</evidence>
<dbReference type="PANTHER" id="PTHR23155">
    <property type="entry name" value="DISEASE RESISTANCE PROTEIN RP"/>
    <property type="match status" value="1"/>
</dbReference>
<dbReference type="FunFam" id="1.10.10.10:FF:000322">
    <property type="entry name" value="Probable disease resistance protein At1g63360"/>
    <property type="match status" value="1"/>
</dbReference>
<dbReference type="PANTHER" id="PTHR23155:SF1205">
    <property type="entry name" value="DISEASE RESISTANCE PROTEIN RPM1"/>
    <property type="match status" value="1"/>
</dbReference>
<dbReference type="SUPFAM" id="SSF52540">
    <property type="entry name" value="P-loop containing nucleoside triphosphate hydrolases"/>
    <property type="match status" value="1"/>
</dbReference>
<evidence type="ECO:0000313" key="7">
    <source>
        <dbReference type="Proteomes" id="UP000238479"/>
    </source>
</evidence>
<dbReference type="OMA" id="NKANHIC"/>
<keyword evidence="2" id="KW-0611">Plant defense</keyword>
<dbReference type="GO" id="GO:0098542">
    <property type="term" value="P:defense response to other organism"/>
    <property type="evidence" value="ECO:0007669"/>
    <property type="project" value="TreeGrafter"/>
</dbReference>
<keyword evidence="1" id="KW-0677">Repeat</keyword>
<dbReference type="EMBL" id="PDCK01000040">
    <property type="protein sequence ID" value="PRQ46633.1"/>
    <property type="molecule type" value="Genomic_DNA"/>
</dbReference>
<dbReference type="InterPro" id="IPR027417">
    <property type="entry name" value="P-loop_NTPase"/>
</dbReference>
<dbReference type="GO" id="GO:0043531">
    <property type="term" value="F:ADP binding"/>
    <property type="evidence" value="ECO:0007669"/>
    <property type="project" value="InterPro"/>
</dbReference>
<feature type="domain" description="Disease resistance protein winged helix" evidence="4">
    <location>
        <begin position="173"/>
        <end position="239"/>
    </location>
</feature>
<evidence type="ECO:0000256" key="1">
    <source>
        <dbReference type="ARBA" id="ARBA00022737"/>
    </source>
</evidence>
<organism evidence="6 7">
    <name type="scientific">Rosa chinensis</name>
    <name type="common">China rose</name>
    <dbReference type="NCBI Taxonomy" id="74649"/>
    <lineage>
        <taxon>Eukaryota</taxon>
        <taxon>Viridiplantae</taxon>
        <taxon>Streptophyta</taxon>
        <taxon>Embryophyta</taxon>
        <taxon>Tracheophyta</taxon>
        <taxon>Spermatophyta</taxon>
        <taxon>Magnoliopsida</taxon>
        <taxon>eudicotyledons</taxon>
        <taxon>Gunneridae</taxon>
        <taxon>Pentapetalae</taxon>
        <taxon>rosids</taxon>
        <taxon>fabids</taxon>
        <taxon>Rosales</taxon>
        <taxon>Rosaceae</taxon>
        <taxon>Rosoideae</taxon>
        <taxon>Rosoideae incertae sedis</taxon>
        <taxon>Rosa</taxon>
    </lineage>
</organism>
<gene>
    <name evidence="6" type="ORF">RchiOBHm_Chr2g0091131</name>
</gene>
<keyword evidence="6" id="KW-0378">Hydrolase</keyword>
<dbReference type="InterPro" id="IPR055414">
    <property type="entry name" value="LRR_R13L4/SHOC2-like"/>
</dbReference>
<dbReference type="InterPro" id="IPR036388">
    <property type="entry name" value="WH-like_DNA-bd_sf"/>
</dbReference>
<dbReference type="SUPFAM" id="SSF52058">
    <property type="entry name" value="L domain-like"/>
    <property type="match status" value="1"/>
</dbReference>
<dbReference type="InterPro" id="IPR032675">
    <property type="entry name" value="LRR_dom_sf"/>
</dbReference>
<protein>
    <submittedName>
        <fullName evidence="6">Putative P-loop containing nucleoside triphosphate hydrolase, leucine-rich repeat domain, L</fullName>
    </submittedName>
</protein>
<dbReference type="Gene3D" id="3.80.10.10">
    <property type="entry name" value="Ribonuclease Inhibitor"/>
    <property type="match status" value="1"/>
</dbReference>
<feature type="domain" description="Disease resistance R13L4/SHOC-2-like LRR" evidence="5">
    <location>
        <begin position="282"/>
        <end position="558"/>
    </location>
</feature>
<dbReference type="Gene3D" id="1.10.10.10">
    <property type="entry name" value="Winged helix-like DNA-binding domain superfamily/Winged helix DNA-binding domain"/>
    <property type="match status" value="1"/>
</dbReference>
<keyword evidence="7" id="KW-1185">Reference proteome</keyword>
<comment type="caution">
    <text evidence="6">The sequence shown here is derived from an EMBL/GenBank/DDBJ whole genome shotgun (WGS) entry which is preliminary data.</text>
</comment>
<evidence type="ECO:0000256" key="2">
    <source>
        <dbReference type="ARBA" id="ARBA00022821"/>
    </source>
</evidence>
<dbReference type="Proteomes" id="UP000238479">
    <property type="component" value="Chromosome 2"/>
</dbReference>
<dbReference type="Pfam" id="PF23559">
    <property type="entry name" value="WHD_DRP"/>
    <property type="match status" value="1"/>
</dbReference>
<accession>A0A2P6RJN9</accession>
<dbReference type="InterPro" id="IPR042197">
    <property type="entry name" value="Apaf_helical"/>
</dbReference>
<reference evidence="6 7" key="1">
    <citation type="journal article" date="2018" name="Nat. Genet.">
        <title>The Rosa genome provides new insights in the design of modern roses.</title>
        <authorList>
            <person name="Bendahmane M."/>
        </authorList>
    </citation>
    <scope>NUCLEOTIDE SEQUENCE [LARGE SCALE GENOMIC DNA]</scope>
    <source>
        <strain evidence="7">cv. Old Blush</strain>
    </source>
</reference>
<evidence type="ECO:0000259" key="4">
    <source>
        <dbReference type="Pfam" id="PF23559"/>
    </source>
</evidence>
<dbReference type="AlphaFoldDB" id="A0A2P6RJN9"/>
<dbReference type="Pfam" id="PF23598">
    <property type="entry name" value="LRR_14"/>
    <property type="match status" value="1"/>
</dbReference>
<proteinExistence type="predicted"/>
<dbReference type="Gramene" id="PRQ46633">
    <property type="protein sequence ID" value="PRQ46633"/>
    <property type="gene ID" value="RchiOBHm_Chr2g0091131"/>
</dbReference>
<evidence type="ECO:0000259" key="5">
    <source>
        <dbReference type="Pfam" id="PF23598"/>
    </source>
</evidence>
<evidence type="ECO:0000313" key="6">
    <source>
        <dbReference type="EMBL" id="PRQ46633.1"/>
    </source>
</evidence>
<name>A0A2P6RJN9_ROSCH</name>
<feature type="domain" description="NB-ARC" evidence="3">
    <location>
        <begin position="31"/>
        <end position="82"/>
    </location>
</feature>
<dbReference type="InterPro" id="IPR058922">
    <property type="entry name" value="WHD_DRP"/>
</dbReference>
<sequence>MSQILSSEGLQFGSKTVMNLFSKTEEIDDPGAKLRLFLQQMRYLVVLDGVWSEQDLYCIIKALPNGPPGSKMIITCRNSSVVLQNHLGNLQPEVEECTDKILQWCRNQPFAISAVGSLLAEKPQTQAEWEDIYNNLGSKTGPGFILEIVSNILQSSFMDILNHLKSCFLYLSIFPPNYTIQHEKLIHLWVAEGLAERYARSLTMEHVAQSYLNELISRNLVLATEREINGQLQSCCVVLHHVCDYILSKEENFITVLESDPNQRTRPAFEKIRRLSMLKADCGLSLLKYLSLRGSRNTTVPKSIRKYQCLETLVLEDTMVIKLLEKEMCVLQNLRHFSVSSNHIGGVMLLAGNIKALSSIHGLSLIKVKNNRTIIKALGELKHVRNLVLVDLETQDGKELCTALEEMKHLSTLDIRAERLEFLDLDHMRTPPHYLQGLHLEGRLEGLPKWILQLSRLEKIGLHGSELRANVNPLELLQALPYLLELDLVDYYKGEKLIFTAGTFKRLMILKMEQFTELNSISFDDGAMPRLRELTISRCPNLSSLPNGIRGLSSLYKLDLDYMPHKLIQLSAPSDGPAYSCLQFYKEEFSGDVHALPF</sequence>
<dbReference type="STRING" id="74649.A0A2P6RJN9"/>
<dbReference type="Pfam" id="PF00931">
    <property type="entry name" value="NB-ARC"/>
    <property type="match status" value="1"/>
</dbReference>
<dbReference type="GO" id="GO:0016787">
    <property type="term" value="F:hydrolase activity"/>
    <property type="evidence" value="ECO:0007669"/>
    <property type="project" value="UniProtKB-KW"/>
</dbReference>
<dbReference type="InterPro" id="IPR044974">
    <property type="entry name" value="Disease_R_plants"/>
</dbReference>